<keyword evidence="2" id="KW-1185">Reference proteome</keyword>
<evidence type="ECO:0000313" key="1">
    <source>
        <dbReference type="EMBL" id="MBM7632902.1"/>
    </source>
</evidence>
<protein>
    <submittedName>
        <fullName evidence="1">Uncharacterized protein</fullName>
    </submittedName>
</protein>
<sequence>MNNKEIEKKVVEQFQQDENMMIMVFAQWCVNHDLDPVELYESAYPSQPMHPEHRKTIDDVTVPKEEAEDIDTASVLSVLQLFGNTDLAAVVEEQSRKNKPSSD</sequence>
<gene>
    <name evidence="1" type="ORF">JOD17_001996</name>
</gene>
<reference evidence="1 2" key="1">
    <citation type="submission" date="2021-01" db="EMBL/GenBank/DDBJ databases">
        <title>Genomic Encyclopedia of Type Strains, Phase IV (KMG-IV): sequencing the most valuable type-strain genomes for metagenomic binning, comparative biology and taxonomic classification.</title>
        <authorList>
            <person name="Goeker M."/>
        </authorList>
    </citation>
    <scope>NUCLEOTIDE SEQUENCE [LARGE SCALE GENOMIC DNA]</scope>
    <source>
        <strain evidence="1 2">DSM 25540</strain>
    </source>
</reference>
<organism evidence="1 2">
    <name type="scientific">Geomicrobium sediminis</name>
    <dbReference type="NCBI Taxonomy" id="1347788"/>
    <lineage>
        <taxon>Bacteria</taxon>
        <taxon>Bacillati</taxon>
        <taxon>Bacillota</taxon>
        <taxon>Bacilli</taxon>
        <taxon>Bacillales</taxon>
        <taxon>Geomicrobium</taxon>
    </lineage>
</organism>
<dbReference type="EMBL" id="JAFBEC010000005">
    <property type="protein sequence ID" value="MBM7632902.1"/>
    <property type="molecule type" value="Genomic_DNA"/>
</dbReference>
<evidence type="ECO:0000313" key="2">
    <source>
        <dbReference type="Proteomes" id="UP000741863"/>
    </source>
</evidence>
<dbReference type="Proteomes" id="UP000741863">
    <property type="component" value="Unassembled WGS sequence"/>
</dbReference>
<accession>A0ABS2PBV5</accession>
<name>A0ABS2PBV5_9BACL</name>
<proteinExistence type="predicted"/>
<comment type="caution">
    <text evidence="1">The sequence shown here is derived from an EMBL/GenBank/DDBJ whole genome shotgun (WGS) entry which is preliminary data.</text>
</comment>